<keyword evidence="1" id="KW-1133">Transmembrane helix</keyword>
<organism evidence="2 3">
    <name type="scientific">Paenibacillus silvae</name>
    <dbReference type="NCBI Taxonomy" id="1325358"/>
    <lineage>
        <taxon>Bacteria</taxon>
        <taxon>Bacillati</taxon>
        <taxon>Bacillota</taxon>
        <taxon>Bacilli</taxon>
        <taxon>Bacillales</taxon>
        <taxon>Paenibacillaceae</taxon>
        <taxon>Paenibacillus</taxon>
    </lineage>
</organism>
<comment type="caution">
    <text evidence="2">The sequence shown here is derived from an EMBL/GenBank/DDBJ whole genome shotgun (WGS) entry which is preliminary data.</text>
</comment>
<keyword evidence="1" id="KW-0812">Transmembrane</keyword>
<dbReference type="RefSeq" id="WP_188590890.1">
    <property type="nucleotide sequence ID" value="NZ_BMFU01000001.1"/>
</dbReference>
<accession>A0ABQ1YVZ6</accession>
<feature type="transmembrane region" description="Helical" evidence="1">
    <location>
        <begin position="87"/>
        <end position="107"/>
    </location>
</feature>
<evidence type="ECO:0000256" key="1">
    <source>
        <dbReference type="SAM" id="Phobius"/>
    </source>
</evidence>
<evidence type="ECO:0000313" key="2">
    <source>
        <dbReference type="EMBL" id="GGH40926.1"/>
    </source>
</evidence>
<gene>
    <name evidence="2" type="ORF">GCM10008014_00160</name>
</gene>
<dbReference type="EMBL" id="BMFU01000001">
    <property type="protein sequence ID" value="GGH40926.1"/>
    <property type="molecule type" value="Genomic_DNA"/>
</dbReference>
<sequence length="161" mass="19073">MIRFIWFLLTLSGWAYLYWRTPEWLALWMYFPASINFVMYIYGWMLERNNKLMYFFGGLLWTGNGLSLQLGEYVLASKDFPFSMSGMVHTALIGTMFIATFLTFSNYRLAQSLLNRRGNVSKQQLVHVRPTAKDYYLKFKRLFVQNEEIVLNLGEEIPMKD</sequence>
<feature type="transmembrane region" description="Helical" evidence="1">
    <location>
        <begin position="25"/>
        <end position="45"/>
    </location>
</feature>
<evidence type="ECO:0000313" key="3">
    <source>
        <dbReference type="Proteomes" id="UP000652153"/>
    </source>
</evidence>
<keyword evidence="1" id="KW-0472">Membrane</keyword>
<keyword evidence="3" id="KW-1185">Reference proteome</keyword>
<dbReference type="Proteomes" id="UP000652153">
    <property type="component" value="Unassembled WGS sequence"/>
</dbReference>
<reference evidence="3" key="1">
    <citation type="journal article" date="2019" name="Int. J. Syst. Evol. Microbiol.">
        <title>The Global Catalogue of Microorganisms (GCM) 10K type strain sequencing project: providing services to taxonomists for standard genome sequencing and annotation.</title>
        <authorList>
            <consortium name="The Broad Institute Genomics Platform"/>
            <consortium name="The Broad Institute Genome Sequencing Center for Infectious Disease"/>
            <person name="Wu L."/>
            <person name="Ma J."/>
        </authorList>
    </citation>
    <scope>NUCLEOTIDE SEQUENCE [LARGE SCALE GENOMIC DNA]</scope>
    <source>
        <strain evidence="3">CGMCC 1.12770</strain>
    </source>
</reference>
<proteinExistence type="predicted"/>
<protein>
    <submittedName>
        <fullName evidence="2">Uncharacterized protein</fullName>
    </submittedName>
</protein>
<feature type="transmembrane region" description="Helical" evidence="1">
    <location>
        <begin position="52"/>
        <end position="75"/>
    </location>
</feature>
<name>A0ABQ1YVZ6_9BACL</name>